<feature type="compositionally biased region" description="Basic and acidic residues" evidence="1">
    <location>
        <begin position="136"/>
        <end position="155"/>
    </location>
</feature>
<reference evidence="2 3" key="1">
    <citation type="submission" date="2024-02" db="EMBL/GenBank/DDBJ databases">
        <authorList>
            <person name="Chen Y."/>
            <person name="Shah S."/>
            <person name="Dougan E. K."/>
            <person name="Thang M."/>
            <person name="Chan C."/>
        </authorList>
    </citation>
    <scope>NUCLEOTIDE SEQUENCE [LARGE SCALE GENOMIC DNA]</scope>
</reference>
<dbReference type="EMBL" id="CAXAMN010020002">
    <property type="protein sequence ID" value="CAK9055504.1"/>
    <property type="molecule type" value="Genomic_DNA"/>
</dbReference>
<gene>
    <name evidence="2" type="ORF">CCMP2556_LOCUS27604</name>
</gene>
<protein>
    <submittedName>
        <fullName evidence="2">Uncharacterized protein</fullName>
    </submittedName>
</protein>
<accession>A0ABP0MXQ3</accession>
<sequence length="221" mass="24498">MEEKEPNEPAAGESAEEKAKAAPKAEAKAKPEAKAAANKSPEAIERDERLEANFKKYEHLTDEELKETLPKKADGGFTSIGAMLHASGLCATCIFHHSPKGCYNAIKCRFCHHDHTKPSRAKSRKKKKTEDDGEAKEEGGKQKKMREGGGDSEFAKRRRNGIPAPGSPELDELGNSKPCWIASGEESYPYRISRPPPYAGVDPYAWRPPSRDMLPPRDYYS</sequence>
<dbReference type="Proteomes" id="UP001642484">
    <property type="component" value="Unassembled WGS sequence"/>
</dbReference>
<proteinExistence type="predicted"/>
<organism evidence="2 3">
    <name type="scientific">Durusdinium trenchii</name>
    <dbReference type="NCBI Taxonomy" id="1381693"/>
    <lineage>
        <taxon>Eukaryota</taxon>
        <taxon>Sar</taxon>
        <taxon>Alveolata</taxon>
        <taxon>Dinophyceae</taxon>
        <taxon>Suessiales</taxon>
        <taxon>Symbiodiniaceae</taxon>
        <taxon>Durusdinium</taxon>
    </lineage>
</organism>
<evidence type="ECO:0000313" key="3">
    <source>
        <dbReference type="Proteomes" id="UP001642484"/>
    </source>
</evidence>
<name>A0ABP0MXQ3_9DINO</name>
<comment type="caution">
    <text evidence="2">The sequence shown here is derived from an EMBL/GenBank/DDBJ whole genome shotgun (WGS) entry which is preliminary data.</text>
</comment>
<feature type="region of interest" description="Disordered" evidence="1">
    <location>
        <begin position="114"/>
        <end position="221"/>
    </location>
</feature>
<evidence type="ECO:0000313" key="2">
    <source>
        <dbReference type="EMBL" id="CAK9055504.1"/>
    </source>
</evidence>
<feature type="region of interest" description="Disordered" evidence="1">
    <location>
        <begin position="1"/>
        <end position="50"/>
    </location>
</feature>
<feature type="compositionally biased region" description="Basic and acidic residues" evidence="1">
    <location>
        <begin position="15"/>
        <end position="33"/>
    </location>
</feature>
<feature type="compositionally biased region" description="Basic residues" evidence="1">
    <location>
        <begin position="118"/>
        <end position="127"/>
    </location>
</feature>
<evidence type="ECO:0000256" key="1">
    <source>
        <dbReference type="SAM" id="MobiDB-lite"/>
    </source>
</evidence>
<keyword evidence="3" id="KW-1185">Reference proteome</keyword>